<sequence length="523" mass="58443">MSDVQSKSSPRVFVDLSLEELIDYAIERKEGILAANGALSVATGERTGRSPKDKFIVAEPKSEKNIDWDSVNQALSEDRFHALWQRAERYAKSVSLFISNLQVGADPHHYLPVKVITEYAWHNLFARQLFIRPKDFHGKISKPEWTILSVPGLKTDPQRDGVNSDATLVIHLTERKVLLCGHRYAGEIKKAMFSVLNYLLPAEDVLPMHCSANVGKQGDVALFFGLSGTGKTTLSADPDRFLIGDDEHGWSENGVFNFEGGCYAKCIDLSKEREPLIWDAIRYGAVMENVVLDPKTAEPDYKNASLTQNTRVAYPIDFITSRFQTNRVDRLPDAVIFLCCDLYGVLPPVACLTHEQAAYYFLSGYTALVGSTEVGQTEAIKTTFSTCFGAPFFPRPAKVYANLLIKRLKNSHAKVYLVNTGWTGGTYGGQGRRFSIPETRAVIKAILNKELNTTDFEVLPGFNLVIPTQLSGINNKLLNPKKIWNNPAEYDQNANELISKFINNFNQFEINQSIRDAGPVIYN</sequence>
<dbReference type="EMBL" id="NMOS02000027">
    <property type="protein sequence ID" value="RDH39908.1"/>
    <property type="molecule type" value="Genomic_DNA"/>
</dbReference>
<proteinExistence type="inferred from homology"/>
<dbReference type="GO" id="GO:0005829">
    <property type="term" value="C:cytosol"/>
    <property type="evidence" value="ECO:0007669"/>
    <property type="project" value="TreeGrafter"/>
</dbReference>
<keyword evidence="8 11" id="KW-0464">Manganese</keyword>
<dbReference type="Gene3D" id="3.90.228.20">
    <property type="match status" value="1"/>
</dbReference>
<feature type="binding site" evidence="11">
    <location>
        <position position="190"/>
    </location>
    <ligand>
        <name>ATP</name>
        <dbReference type="ChEBI" id="CHEBI:30616"/>
    </ligand>
</feature>
<dbReference type="NCBIfam" id="NF006823">
    <property type="entry name" value="PRK09344.1-5"/>
    <property type="match status" value="1"/>
</dbReference>
<dbReference type="InterPro" id="IPR001272">
    <property type="entry name" value="PEP_carboxykinase_ATP"/>
</dbReference>
<feature type="binding site" evidence="11">
    <location>
        <position position="246"/>
    </location>
    <ligand>
        <name>Mn(2+)</name>
        <dbReference type="ChEBI" id="CHEBI:29035"/>
    </ligand>
</feature>
<evidence type="ECO:0000256" key="7">
    <source>
        <dbReference type="ARBA" id="ARBA00022840"/>
    </source>
</evidence>
<evidence type="ECO:0000256" key="11">
    <source>
        <dbReference type="HAMAP-Rule" id="MF_00453"/>
    </source>
</evidence>
<evidence type="ECO:0000256" key="9">
    <source>
        <dbReference type="ARBA" id="ARBA00023239"/>
    </source>
</evidence>
<evidence type="ECO:0000313" key="12">
    <source>
        <dbReference type="EMBL" id="RDH39908.1"/>
    </source>
</evidence>
<dbReference type="SUPFAM" id="SSF53795">
    <property type="entry name" value="PEP carboxykinase-like"/>
    <property type="match status" value="1"/>
</dbReference>
<feature type="binding site" evidence="11">
    <location>
        <position position="209"/>
    </location>
    <ligand>
        <name>Mn(2+)</name>
        <dbReference type="ChEBI" id="CHEBI:29035"/>
    </ligand>
</feature>
<dbReference type="InterPro" id="IPR013035">
    <property type="entry name" value="PEP_carboxykinase_C"/>
</dbReference>
<feature type="binding site" evidence="11">
    <location>
        <position position="184"/>
    </location>
    <ligand>
        <name>substrate</name>
    </ligand>
</feature>
<dbReference type="GO" id="GO:0005524">
    <property type="term" value="F:ATP binding"/>
    <property type="evidence" value="ECO:0007669"/>
    <property type="project" value="UniProtKB-UniRule"/>
</dbReference>
<dbReference type="GO" id="GO:0004612">
    <property type="term" value="F:phosphoenolpyruvate carboxykinase (ATP) activity"/>
    <property type="evidence" value="ECO:0007669"/>
    <property type="project" value="UniProtKB-UniRule"/>
</dbReference>
<keyword evidence="9 11" id="KW-0456">Lyase</keyword>
<feature type="binding site" evidence="11">
    <location>
        <position position="311"/>
    </location>
    <ligand>
        <name>ATP</name>
        <dbReference type="ChEBI" id="CHEBI:30616"/>
    </ligand>
</feature>
<feature type="binding site" evidence="11">
    <location>
        <position position="209"/>
    </location>
    <ligand>
        <name>ATP</name>
        <dbReference type="ChEBI" id="CHEBI:30616"/>
    </ligand>
</feature>
<dbReference type="PROSITE" id="PS00532">
    <property type="entry name" value="PEPCK_ATP"/>
    <property type="match status" value="1"/>
</dbReference>
<organism evidence="12 13">
    <name type="scientific">Candidatus Aquirickettsiella gammari</name>
    <dbReference type="NCBI Taxonomy" id="2016198"/>
    <lineage>
        <taxon>Bacteria</taxon>
        <taxon>Pseudomonadati</taxon>
        <taxon>Pseudomonadota</taxon>
        <taxon>Gammaproteobacteria</taxon>
        <taxon>Legionellales</taxon>
        <taxon>Coxiellaceae</taxon>
        <taxon>Candidatus Aquirickettsiella</taxon>
    </lineage>
</organism>
<comment type="caution">
    <text evidence="12">The sequence shown here is derived from an EMBL/GenBank/DDBJ whole genome shotgun (WGS) entry which is preliminary data.</text>
</comment>
<dbReference type="PIRSF" id="PIRSF006294">
    <property type="entry name" value="PEP_crbxkin"/>
    <property type="match status" value="1"/>
</dbReference>
<dbReference type="GO" id="GO:0016301">
    <property type="term" value="F:kinase activity"/>
    <property type="evidence" value="ECO:0007669"/>
    <property type="project" value="UniProtKB-KW"/>
</dbReference>
<evidence type="ECO:0000256" key="5">
    <source>
        <dbReference type="ARBA" id="ARBA00022741"/>
    </source>
</evidence>
<dbReference type="AlphaFoldDB" id="A0A370CFI5"/>
<accession>A0A370CFI5</accession>
<evidence type="ECO:0000256" key="6">
    <source>
        <dbReference type="ARBA" id="ARBA00022793"/>
    </source>
</evidence>
<feature type="binding site" evidence="11">
    <location>
        <position position="439"/>
    </location>
    <ligand>
        <name>ATP</name>
        <dbReference type="ChEBI" id="CHEBI:30616"/>
    </ligand>
</feature>
<dbReference type="NCBIfam" id="TIGR00224">
    <property type="entry name" value="pckA"/>
    <property type="match status" value="1"/>
</dbReference>
<dbReference type="PANTHER" id="PTHR30031:SF0">
    <property type="entry name" value="PHOSPHOENOLPYRUVATE CARBOXYKINASE (ATP)"/>
    <property type="match status" value="1"/>
</dbReference>
<comment type="cofactor">
    <cofactor evidence="11">
        <name>Mn(2+)</name>
        <dbReference type="ChEBI" id="CHEBI:29035"/>
    </cofactor>
    <text evidence="11">Binds 1 Mn(2+) ion per subunit.</text>
</comment>
<feature type="binding site" evidence="11">
    <location>
        <position position="190"/>
    </location>
    <ligand>
        <name>substrate</name>
    </ligand>
</feature>
<feature type="binding site" evidence="11">
    <location>
        <position position="311"/>
    </location>
    <ligand>
        <name>substrate</name>
    </ligand>
</feature>
<keyword evidence="11" id="KW-0963">Cytoplasm</keyword>
<dbReference type="SUPFAM" id="SSF68923">
    <property type="entry name" value="PEP carboxykinase N-terminal domain"/>
    <property type="match status" value="1"/>
</dbReference>
<keyword evidence="13" id="KW-1185">Reference proteome</keyword>
<comment type="caution">
    <text evidence="11">Lacks conserved residue(s) required for the propagation of feature annotation.</text>
</comment>
<feature type="binding site" evidence="11">
    <location>
        <begin position="225"/>
        <end position="233"/>
    </location>
    <ligand>
        <name>ATP</name>
        <dbReference type="ChEBI" id="CHEBI:30616"/>
    </ligand>
</feature>
<dbReference type="PANTHER" id="PTHR30031">
    <property type="entry name" value="PHOSPHOENOLPYRUVATE CARBOXYKINASE ATP"/>
    <property type="match status" value="1"/>
</dbReference>
<evidence type="ECO:0000313" key="13">
    <source>
        <dbReference type="Proteomes" id="UP000226429"/>
    </source>
</evidence>
<evidence type="ECO:0000256" key="3">
    <source>
        <dbReference type="ARBA" id="ARBA00012363"/>
    </source>
</evidence>
<dbReference type="InterPro" id="IPR008210">
    <property type="entry name" value="PEP_carboxykinase_N"/>
</dbReference>
<dbReference type="NCBIfam" id="NF006821">
    <property type="entry name" value="PRK09344.1-3"/>
    <property type="match status" value="1"/>
</dbReference>
<dbReference type="HAMAP" id="MF_00453">
    <property type="entry name" value="PEPCK_ATP"/>
    <property type="match status" value="1"/>
</dbReference>
<reference evidence="12 13" key="2">
    <citation type="journal article" date="2018" name="J. Invertebr. Pathol.">
        <title>'Candidatus Aquirickettsiella gammari' (Gammaproteobacteria: Legionellales: Coxiellaceae): A bacterial pathogen of the freshwater crustacean Gammarus fossarum (Malacostraca: Amphipoda).</title>
        <authorList>
            <person name="Bojko J."/>
            <person name="Dunn A.M."/>
            <person name="Stebbing P.D."/>
            <person name="van Aerle R."/>
            <person name="Bacela-Spychalska K."/>
            <person name="Bean T.P."/>
            <person name="Urrutia A."/>
            <person name="Stentiford G.D."/>
        </authorList>
    </citation>
    <scope>NUCLEOTIDE SEQUENCE [LARGE SCALE GENOMIC DNA]</scope>
    <source>
        <strain evidence="12">RA15029</strain>
    </source>
</reference>
<dbReference type="FunFam" id="2.170.8.10:FF:000001">
    <property type="entry name" value="Phosphoenolpyruvate carboxykinase (ATP)"/>
    <property type="match status" value="1"/>
</dbReference>
<evidence type="ECO:0000256" key="1">
    <source>
        <dbReference type="ARBA" id="ARBA00004742"/>
    </source>
</evidence>
<keyword evidence="11" id="KW-0479">Metal-binding</keyword>
<keyword evidence="7 11" id="KW-0067">ATP-binding</keyword>
<protein>
    <recommendedName>
        <fullName evidence="3 11">Phosphoenolpyruvate carboxykinase (ATP)</fullName>
        <shortName evidence="11">PCK</shortName>
        <shortName evidence="11">PEP carboxykinase</shortName>
        <shortName evidence="11">PEPCK</shortName>
        <ecNumber evidence="3 11">4.1.1.49</ecNumber>
    </recommendedName>
</protein>
<evidence type="ECO:0000256" key="4">
    <source>
        <dbReference type="ARBA" id="ARBA00022432"/>
    </source>
</evidence>
<comment type="pathway">
    <text evidence="1 11">Carbohydrate biosynthesis; gluconeogenesis.</text>
</comment>
<keyword evidence="5 11" id="KW-0547">Nucleotide-binding</keyword>
<name>A0A370CFI5_9COXI</name>
<dbReference type="Pfam" id="PF01293">
    <property type="entry name" value="PEPCK_ATP"/>
    <property type="match status" value="1"/>
</dbReference>
<evidence type="ECO:0000256" key="8">
    <source>
        <dbReference type="ARBA" id="ARBA00023211"/>
    </source>
</evidence>
<evidence type="ECO:0000256" key="2">
    <source>
        <dbReference type="ARBA" id="ARBA00006052"/>
    </source>
</evidence>
<dbReference type="GO" id="GO:0006094">
    <property type="term" value="P:gluconeogenesis"/>
    <property type="evidence" value="ECO:0007669"/>
    <property type="project" value="UniProtKB-UniRule"/>
</dbReference>
<gene>
    <name evidence="11" type="primary">pckA</name>
    <name evidence="12" type="ORF">CFE62_006565</name>
</gene>
<comment type="subcellular location">
    <subcellularLocation>
        <location evidence="11">Cytoplasm</location>
    </subcellularLocation>
</comment>
<dbReference type="NCBIfam" id="NF006820">
    <property type="entry name" value="PRK09344.1-2"/>
    <property type="match status" value="1"/>
</dbReference>
<feature type="binding site" evidence="11">
    <location>
        <position position="190"/>
    </location>
    <ligand>
        <name>Mn(2+)</name>
        <dbReference type="ChEBI" id="CHEBI:29035"/>
    </ligand>
</feature>
<feature type="binding site" evidence="11">
    <location>
        <position position="49"/>
    </location>
    <ligand>
        <name>substrate</name>
    </ligand>
</feature>
<dbReference type="GO" id="GO:0046872">
    <property type="term" value="F:metal ion binding"/>
    <property type="evidence" value="ECO:0007669"/>
    <property type="project" value="UniProtKB-KW"/>
</dbReference>
<comment type="similarity">
    <text evidence="2 11">Belongs to the phosphoenolpyruvate carboxykinase (ATP) family.</text>
</comment>
<keyword evidence="6 11" id="KW-0210">Decarboxylase</keyword>
<comment type="function">
    <text evidence="11">Involved in the gluconeogenesis. Catalyzes the conversion of oxaloacetate (OAA) to phosphoenolpyruvate (PEP) through direct phosphoryl transfer between the nucleoside triphosphate and OAA.</text>
</comment>
<reference evidence="12 13" key="1">
    <citation type="journal article" date="2017" name="Int. J. Syst. Evol. Microbiol.">
        <title>Aquarickettsiella crustaci n. gen. n. sp. (Gammaproteobacteria: Legionellales: Coxiellaceae); a bacterial pathogen of the freshwater crustacean: Gammarus fossarum (Malacostraca: Amphipoda).</title>
        <authorList>
            <person name="Bojko J."/>
            <person name="Dunn A.M."/>
            <person name="Stebbing P.D."/>
            <person name="Van Aerle R."/>
            <person name="Bacela-Spychalska K."/>
            <person name="Bean T.P."/>
            <person name="Stentiford G.D."/>
        </authorList>
    </citation>
    <scope>NUCLEOTIDE SEQUENCE [LARGE SCALE GENOMIC DNA]</scope>
    <source>
        <strain evidence="12">RA15029</strain>
    </source>
</reference>
<dbReference type="UniPathway" id="UPA00138"/>
<dbReference type="Gene3D" id="3.40.449.10">
    <property type="entry name" value="Phosphoenolpyruvate Carboxykinase, domain 1"/>
    <property type="match status" value="1"/>
</dbReference>
<comment type="catalytic activity">
    <reaction evidence="10 11">
        <text>oxaloacetate + ATP = phosphoenolpyruvate + ADP + CO2</text>
        <dbReference type="Rhea" id="RHEA:18617"/>
        <dbReference type="ChEBI" id="CHEBI:16452"/>
        <dbReference type="ChEBI" id="CHEBI:16526"/>
        <dbReference type="ChEBI" id="CHEBI:30616"/>
        <dbReference type="ChEBI" id="CHEBI:58702"/>
        <dbReference type="ChEBI" id="CHEBI:456216"/>
        <dbReference type="EC" id="4.1.1.49"/>
    </reaction>
</comment>
<keyword evidence="4 11" id="KW-0312">Gluconeogenesis</keyword>
<dbReference type="Proteomes" id="UP000226429">
    <property type="component" value="Unassembled WGS sequence"/>
</dbReference>
<feature type="binding site" evidence="11">
    <location>
        <position position="274"/>
    </location>
    <ligand>
        <name>ATP</name>
        <dbReference type="ChEBI" id="CHEBI:30616"/>
    </ligand>
</feature>
<evidence type="ECO:0000256" key="10">
    <source>
        <dbReference type="ARBA" id="ARBA00047371"/>
    </source>
</evidence>
<dbReference type="EC" id="4.1.1.49" evidence="3 11"/>
<dbReference type="InterPro" id="IPR015994">
    <property type="entry name" value="PEPCK_ATP_CS"/>
</dbReference>
<comment type="subunit">
    <text evidence="11">Monomer.</text>
</comment>
<dbReference type="Gene3D" id="2.170.8.10">
    <property type="entry name" value="Phosphoenolpyruvate Carboxykinase, domain 2"/>
    <property type="match status" value="1"/>
</dbReference>